<accession>Q23R46</accession>
<dbReference type="EMBL" id="GG662645">
    <property type="protein sequence ID" value="EAR98995.1"/>
    <property type="molecule type" value="Genomic_DNA"/>
</dbReference>
<gene>
    <name evidence="1" type="ORF">TTHERM_00849380</name>
</gene>
<dbReference type="KEGG" id="tet:TTHERM_00849380"/>
<dbReference type="Proteomes" id="UP000009168">
    <property type="component" value="Unassembled WGS sequence"/>
</dbReference>
<keyword evidence="2" id="KW-1185">Reference proteome</keyword>
<reference evidence="2" key="1">
    <citation type="journal article" date="2006" name="PLoS Biol.">
        <title>Macronuclear genome sequence of the ciliate Tetrahymena thermophila, a model eukaryote.</title>
        <authorList>
            <person name="Eisen J.A."/>
            <person name="Coyne R.S."/>
            <person name="Wu M."/>
            <person name="Wu D."/>
            <person name="Thiagarajan M."/>
            <person name="Wortman J.R."/>
            <person name="Badger J.H."/>
            <person name="Ren Q."/>
            <person name="Amedeo P."/>
            <person name="Jones K.M."/>
            <person name="Tallon L.J."/>
            <person name="Delcher A.L."/>
            <person name="Salzberg S.L."/>
            <person name="Silva J.C."/>
            <person name="Haas B.J."/>
            <person name="Majoros W.H."/>
            <person name="Farzad M."/>
            <person name="Carlton J.M."/>
            <person name="Smith R.K. Jr."/>
            <person name="Garg J."/>
            <person name="Pearlman R.E."/>
            <person name="Karrer K.M."/>
            <person name="Sun L."/>
            <person name="Manning G."/>
            <person name="Elde N.C."/>
            <person name="Turkewitz A.P."/>
            <person name="Asai D.J."/>
            <person name="Wilkes D.E."/>
            <person name="Wang Y."/>
            <person name="Cai H."/>
            <person name="Collins K."/>
            <person name="Stewart B.A."/>
            <person name="Lee S.R."/>
            <person name="Wilamowska K."/>
            <person name="Weinberg Z."/>
            <person name="Ruzzo W.L."/>
            <person name="Wloga D."/>
            <person name="Gaertig J."/>
            <person name="Frankel J."/>
            <person name="Tsao C.-C."/>
            <person name="Gorovsky M.A."/>
            <person name="Keeling P.J."/>
            <person name="Waller R.F."/>
            <person name="Patron N.J."/>
            <person name="Cherry J.M."/>
            <person name="Stover N.A."/>
            <person name="Krieger C.J."/>
            <person name="del Toro C."/>
            <person name="Ryder H.F."/>
            <person name="Williamson S.C."/>
            <person name="Barbeau R.A."/>
            <person name="Hamilton E.P."/>
            <person name="Orias E."/>
        </authorList>
    </citation>
    <scope>NUCLEOTIDE SEQUENCE [LARGE SCALE GENOMIC DNA]</scope>
    <source>
        <strain evidence="2">SB210</strain>
    </source>
</reference>
<dbReference type="GeneID" id="7841721"/>
<dbReference type="AlphaFoldDB" id="Q23R46"/>
<dbReference type="RefSeq" id="XP_001019240.1">
    <property type="nucleotide sequence ID" value="XM_001019240.1"/>
</dbReference>
<protein>
    <submittedName>
        <fullName evidence="1">Uncharacterized protein</fullName>
    </submittedName>
</protein>
<dbReference type="InParanoid" id="Q23R46"/>
<proteinExistence type="predicted"/>
<evidence type="ECO:0000313" key="1">
    <source>
        <dbReference type="EMBL" id="EAR98995.1"/>
    </source>
</evidence>
<sequence>MFRMLKYQQKEGEYRKLTTKPTGKQRQLQDLKKNLTNPLPLKVLLYQNKIISQTKQAKSSIFIQRKRIKLMLPKISLDDSLNKKYI</sequence>
<organism evidence="1 2">
    <name type="scientific">Tetrahymena thermophila (strain SB210)</name>
    <dbReference type="NCBI Taxonomy" id="312017"/>
    <lineage>
        <taxon>Eukaryota</taxon>
        <taxon>Sar</taxon>
        <taxon>Alveolata</taxon>
        <taxon>Ciliophora</taxon>
        <taxon>Intramacronucleata</taxon>
        <taxon>Oligohymenophorea</taxon>
        <taxon>Hymenostomatida</taxon>
        <taxon>Tetrahymenina</taxon>
        <taxon>Tetrahymenidae</taxon>
        <taxon>Tetrahymena</taxon>
    </lineage>
</organism>
<dbReference type="HOGENOM" id="CLU_2502911_0_0_1"/>
<evidence type="ECO:0000313" key="2">
    <source>
        <dbReference type="Proteomes" id="UP000009168"/>
    </source>
</evidence>
<name>Q23R46_TETTS</name>